<evidence type="ECO:0000256" key="4">
    <source>
        <dbReference type="ARBA" id="ARBA00022475"/>
    </source>
</evidence>
<dbReference type="GO" id="GO:0071978">
    <property type="term" value="P:bacterial-type flagellum-dependent swarming motility"/>
    <property type="evidence" value="ECO:0007669"/>
    <property type="project" value="TreeGrafter"/>
</dbReference>
<dbReference type="GO" id="GO:0009425">
    <property type="term" value="C:bacterial-type flagellum basal body"/>
    <property type="evidence" value="ECO:0007669"/>
    <property type="project" value="InterPro"/>
</dbReference>
<evidence type="ECO:0000256" key="6">
    <source>
        <dbReference type="ARBA" id="ARBA00022692"/>
    </source>
</evidence>
<evidence type="ECO:0000256" key="7">
    <source>
        <dbReference type="ARBA" id="ARBA00022779"/>
    </source>
</evidence>
<keyword evidence="7 10" id="KW-0283">Flagellar rotation</keyword>
<comment type="function">
    <text evidence="1 10">Controls the rotational direction of flagella during chemotaxis.</text>
</comment>
<evidence type="ECO:0000256" key="1">
    <source>
        <dbReference type="ARBA" id="ARBA00002254"/>
    </source>
</evidence>
<keyword evidence="10" id="KW-0997">Cell inner membrane</keyword>
<keyword evidence="6 10" id="KW-0812">Transmembrane</keyword>
<keyword evidence="8 10" id="KW-1133">Transmembrane helix</keyword>
<evidence type="ECO:0000256" key="8">
    <source>
        <dbReference type="ARBA" id="ARBA00022989"/>
    </source>
</evidence>
<dbReference type="GO" id="GO:0006935">
    <property type="term" value="P:chemotaxis"/>
    <property type="evidence" value="ECO:0007669"/>
    <property type="project" value="UniProtKB-KW"/>
</dbReference>
<comment type="similarity">
    <text evidence="3 10">Belongs to the FliL family.</text>
</comment>
<keyword evidence="11" id="KW-0282">Flagellum</keyword>
<reference evidence="11 12" key="1">
    <citation type="submission" date="2021-06" db="EMBL/GenBank/DDBJ databases">
        <authorList>
            <person name="Grouzdev D.S."/>
            <person name="Koziaeva V."/>
        </authorList>
    </citation>
    <scope>NUCLEOTIDE SEQUENCE [LARGE SCALE GENOMIC DNA]</scope>
    <source>
        <strain evidence="11 12">22</strain>
    </source>
</reference>
<sequence length="173" mass="18312">MAKKPTPKDEAEKPADADAAKAKKKKMMLIGAVGAVVLVGGGGAGAYFMGMFGGKGGGGAHGDAGGHGAPQKDVMFVELPEMTVNLSTVDQRATYLKVRIALEVTDKTVAGKIQPVLPRVLDAFQVYLRELRTSDLDGSAGLFRVKEELAKRVNVAIYPSKIDAVLFKEIIIQ</sequence>
<proteinExistence type="inferred from homology"/>
<dbReference type="RefSeq" id="WP_261969176.1">
    <property type="nucleotide sequence ID" value="NZ_JAHHZF010000006.1"/>
</dbReference>
<organism evidence="11 12">
    <name type="scientific">Prosthecodimorpha staleyi</name>
    <dbReference type="NCBI Taxonomy" id="2840188"/>
    <lineage>
        <taxon>Bacteria</taxon>
        <taxon>Pseudomonadati</taxon>
        <taxon>Pseudomonadota</taxon>
        <taxon>Alphaproteobacteria</taxon>
        <taxon>Hyphomicrobiales</taxon>
        <taxon>Ancalomicrobiaceae</taxon>
        <taxon>Prosthecodimorpha</taxon>
    </lineage>
</organism>
<keyword evidence="11" id="KW-0969">Cilium</keyword>
<comment type="caution">
    <text evidence="11">The sequence shown here is derived from an EMBL/GenBank/DDBJ whole genome shotgun (WGS) entry which is preliminary data.</text>
</comment>
<feature type="transmembrane region" description="Helical" evidence="10">
    <location>
        <begin position="29"/>
        <end position="49"/>
    </location>
</feature>
<dbReference type="PANTHER" id="PTHR35091">
    <property type="entry name" value="FLAGELLAR PROTEIN FLIL"/>
    <property type="match status" value="1"/>
</dbReference>
<keyword evidence="12" id="KW-1185">Reference proteome</keyword>
<protein>
    <recommendedName>
        <fullName evidence="10">Flagellar protein FliL</fullName>
    </recommendedName>
</protein>
<dbReference type="EMBL" id="JAHHZF010000006">
    <property type="protein sequence ID" value="MBT9290588.1"/>
    <property type="molecule type" value="Genomic_DNA"/>
</dbReference>
<dbReference type="Proteomes" id="UP000766595">
    <property type="component" value="Unassembled WGS sequence"/>
</dbReference>
<comment type="subcellular location">
    <subcellularLocation>
        <location evidence="10">Cell inner membrane</location>
    </subcellularLocation>
    <subcellularLocation>
        <location evidence="2">Cell membrane</location>
        <topology evidence="2">Single-pass membrane protein</topology>
    </subcellularLocation>
</comment>
<evidence type="ECO:0000256" key="9">
    <source>
        <dbReference type="ARBA" id="ARBA00023136"/>
    </source>
</evidence>
<evidence type="ECO:0000256" key="5">
    <source>
        <dbReference type="ARBA" id="ARBA00022500"/>
    </source>
</evidence>
<keyword evidence="5 10" id="KW-0145">Chemotaxis</keyword>
<keyword evidence="9 10" id="KW-0472">Membrane</keyword>
<dbReference type="GO" id="GO:0005886">
    <property type="term" value="C:plasma membrane"/>
    <property type="evidence" value="ECO:0007669"/>
    <property type="project" value="UniProtKB-SubCell"/>
</dbReference>
<dbReference type="Pfam" id="PF03748">
    <property type="entry name" value="FliL"/>
    <property type="match status" value="1"/>
</dbReference>
<dbReference type="PANTHER" id="PTHR35091:SF2">
    <property type="entry name" value="FLAGELLAR PROTEIN FLIL"/>
    <property type="match status" value="1"/>
</dbReference>
<accession>A0A947D5A0</accession>
<evidence type="ECO:0000256" key="2">
    <source>
        <dbReference type="ARBA" id="ARBA00004162"/>
    </source>
</evidence>
<evidence type="ECO:0000256" key="3">
    <source>
        <dbReference type="ARBA" id="ARBA00008281"/>
    </source>
</evidence>
<gene>
    <name evidence="11" type="primary">fliL</name>
    <name evidence="11" type="ORF">KL771_14050</name>
</gene>
<dbReference type="InterPro" id="IPR005503">
    <property type="entry name" value="FliL"/>
</dbReference>
<keyword evidence="4" id="KW-1003">Cell membrane</keyword>
<evidence type="ECO:0000313" key="11">
    <source>
        <dbReference type="EMBL" id="MBT9290588.1"/>
    </source>
</evidence>
<evidence type="ECO:0000313" key="12">
    <source>
        <dbReference type="Proteomes" id="UP000766595"/>
    </source>
</evidence>
<keyword evidence="11" id="KW-0966">Cell projection</keyword>
<name>A0A947D5A0_9HYPH</name>
<dbReference type="AlphaFoldDB" id="A0A947D5A0"/>
<evidence type="ECO:0000256" key="10">
    <source>
        <dbReference type="RuleBase" id="RU364125"/>
    </source>
</evidence>